<feature type="compositionally biased region" description="Basic and acidic residues" evidence="1">
    <location>
        <begin position="383"/>
        <end position="408"/>
    </location>
</feature>
<protein>
    <submittedName>
        <fullName evidence="3">Uncharacterized protein</fullName>
    </submittedName>
</protein>
<dbReference type="AlphaFoldDB" id="A0A811L1J9"/>
<feature type="transmembrane region" description="Helical" evidence="2">
    <location>
        <begin position="275"/>
        <end position="298"/>
    </location>
</feature>
<reference evidence="3" key="1">
    <citation type="submission" date="2020-09" db="EMBL/GenBank/DDBJ databases">
        <authorList>
            <person name="Kikuchi T."/>
        </authorList>
    </citation>
    <scope>NUCLEOTIDE SEQUENCE</scope>
    <source>
        <strain evidence="3">SH1</strain>
    </source>
</reference>
<organism evidence="3 4">
    <name type="scientific">Bursaphelenchus okinawaensis</name>
    <dbReference type="NCBI Taxonomy" id="465554"/>
    <lineage>
        <taxon>Eukaryota</taxon>
        <taxon>Metazoa</taxon>
        <taxon>Ecdysozoa</taxon>
        <taxon>Nematoda</taxon>
        <taxon>Chromadorea</taxon>
        <taxon>Rhabditida</taxon>
        <taxon>Tylenchina</taxon>
        <taxon>Tylenchomorpha</taxon>
        <taxon>Aphelenchoidea</taxon>
        <taxon>Aphelenchoididae</taxon>
        <taxon>Bursaphelenchus</taxon>
    </lineage>
</organism>
<evidence type="ECO:0000313" key="4">
    <source>
        <dbReference type="Proteomes" id="UP000614601"/>
    </source>
</evidence>
<keyword evidence="4" id="KW-1185">Reference proteome</keyword>
<gene>
    <name evidence="3" type="ORF">BOKJ2_LOCUS9891</name>
</gene>
<feature type="compositionally biased region" description="Low complexity" evidence="1">
    <location>
        <begin position="317"/>
        <end position="338"/>
    </location>
</feature>
<dbReference type="EMBL" id="CAJFDH010000005">
    <property type="protein sequence ID" value="CAD5222933.1"/>
    <property type="molecule type" value="Genomic_DNA"/>
</dbReference>
<feature type="compositionally biased region" description="Basic residues" evidence="1">
    <location>
        <begin position="306"/>
        <end position="316"/>
    </location>
</feature>
<sequence>MDLASAYAAISTVSILTVDDGMELCVDFYRFKVEGSTANASRHIHCPDNSTVQWDFAEYKLVQGSTFTKNFIVPQNTEFDTVVHAGEHLYGTRPQVALTLITGKRDPVVLEIVGKPDGGLQTSTSNGHVFYQDCSTREGSYKPSIAGGKFNNLNLNQLDVCKLTFGHTPDGLIWESEGKCRKLVVEGQTASLKPEACPKVEKLVFTMAALKNRAPSAKGELPDVEVDTTLAVLYLKPKPVTTTTTLEPTTEVSETAVSNSTTEGSVTSTASVDPWMIGLICVVVGISIGILVALVVYYKMMGKRTHKKSKKRKKKTSNTSSDTSSNIKSNISNITSNTPADNKSNIPGPSPTPKEEPKKGKVIITGKKFVPEQVGANGQVIPAHHEETGFRVEFADSPKNSSDESVRV</sequence>
<dbReference type="Proteomes" id="UP000783686">
    <property type="component" value="Unassembled WGS sequence"/>
</dbReference>
<keyword evidence="2" id="KW-1133">Transmembrane helix</keyword>
<dbReference type="Proteomes" id="UP000614601">
    <property type="component" value="Unassembled WGS sequence"/>
</dbReference>
<feature type="region of interest" description="Disordered" evidence="1">
    <location>
        <begin position="306"/>
        <end position="408"/>
    </location>
</feature>
<keyword evidence="2" id="KW-0472">Membrane</keyword>
<comment type="caution">
    <text evidence="3">The sequence shown here is derived from an EMBL/GenBank/DDBJ whole genome shotgun (WGS) entry which is preliminary data.</text>
</comment>
<proteinExistence type="predicted"/>
<feature type="region of interest" description="Disordered" evidence="1">
    <location>
        <begin position="244"/>
        <end position="267"/>
    </location>
</feature>
<dbReference type="EMBL" id="CAJFCW020000005">
    <property type="protein sequence ID" value="CAG9117028.1"/>
    <property type="molecule type" value="Genomic_DNA"/>
</dbReference>
<feature type="compositionally biased region" description="Polar residues" evidence="1">
    <location>
        <begin position="253"/>
        <end position="267"/>
    </location>
</feature>
<keyword evidence="2" id="KW-0812">Transmembrane</keyword>
<evidence type="ECO:0000313" key="3">
    <source>
        <dbReference type="EMBL" id="CAD5222933.1"/>
    </source>
</evidence>
<name>A0A811L1J9_9BILA</name>
<accession>A0A811L1J9</accession>
<evidence type="ECO:0000256" key="2">
    <source>
        <dbReference type="SAM" id="Phobius"/>
    </source>
</evidence>
<evidence type="ECO:0000256" key="1">
    <source>
        <dbReference type="SAM" id="MobiDB-lite"/>
    </source>
</evidence>